<protein>
    <submittedName>
        <fullName evidence="1">Uncharacterized protein</fullName>
    </submittedName>
</protein>
<evidence type="ECO:0000313" key="1">
    <source>
        <dbReference type="EMBL" id="AKN81022.1"/>
    </source>
</evidence>
<dbReference type="RefSeq" id="YP_009666374.1">
    <property type="nucleotide sequence ID" value="NC_043520.1"/>
</dbReference>
<proteinExistence type="predicted"/>
<sequence length="56" mass="6513">MNYKNNIASIYTLFYPFHCSHLVAPTHIKLLHTLHKVIAASSSFPAIRPMDRYIRL</sequence>
<dbReference type="Proteomes" id="UP000297030">
    <property type="component" value="Segment"/>
</dbReference>
<keyword evidence="2" id="KW-1185">Reference proteome</keyword>
<gene>
    <name evidence="1" type="primary">Orf-12</name>
</gene>
<reference evidence="1 2" key="1">
    <citation type="submission" date="2015-02" db="EMBL/GenBank/DDBJ databases">
        <title>Complete genome of a baculovirus isolated from a medical interest larvae: lLonomia obliqua (Lepidoptera: Saturniidae).</title>
        <authorList>
            <person name="Clara A.-S.W."/>
            <person name="Daniel A.-A.M.P."/>
            <person name="Miguel A.S."/>
            <person name="Jhon F.E.A."/>
            <person name="Fabricio M.S."/>
            <person name="Jose W.L.C."/>
            <person name="Bergmann R.M."/>
            <person name="Fernando M.L."/>
        </authorList>
    </citation>
    <scope>NUCLEOTIDE SEQUENCE [LARGE SCALE GENOMIC DNA]</scope>
    <source>
        <strain evidence="1">SP/2000</strain>
    </source>
</reference>
<dbReference type="EMBL" id="KP763670">
    <property type="protein sequence ID" value="AKN81022.1"/>
    <property type="molecule type" value="Genomic_DNA"/>
</dbReference>
<dbReference type="GeneID" id="40526644"/>
<dbReference type="KEGG" id="vg:40526644"/>
<evidence type="ECO:0000313" key="2">
    <source>
        <dbReference type="Proteomes" id="UP000297030"/>
    </source>
</evidence>
<organism evidence="1 2">
    <name type="scientific">Lonomia obliqua multiple nucleopolyhedrovirus</name>
    <dbReference type="NCBI Taxonomy" id="134394"/>
    <lineage>
        <taxon>Viruses</taxon>
        <taxon>Viruses incertae sedis</taxon>
        <taxon>Naldaviricetes</taxon>
        <taxon>Lefavirales</taxon>
        <taxon>Baculoviridae</taxon>
        <taxon>Alphabaculovirus</taxon>
        <taxon>Alphabaculovirus lonobliquae</taxon>
        <taxon>Lonomia obliqua nucleopolyhedrovirus</taxon>
    </lineage>
</organism>
<name>A0A126FC98_9ABAC</name>
<accession>A0A126FC98</accession>